<name>A0A545TEE5_9GAMM</name>
<evidence type="ECO:0000256" key="2">
    <source>
        <dbReference type="ARBA" id="ARBA00022679"/>
    </source>
</evidence>
<evidence type="ECO:0000256" key="1">
    <source>
        <dbReference type="ARBA" id="ARBA00008694"/>
    </source>
</evidence>
<dbReference type="InterPro" id="IPR016181">
    <property type="entry name" value="Acyl_CoA_acyltransferase"/>
</dbReference>
<keyword evidence="3" id="KW-0012">Acyltransferase</keyword>
<dbReference type="Pfam" id="PF00583">
    <property type="entry name" value="Acetyltransf_1"/>
    <property type="match status" value="1"/>
</dbReference>
<reference evidence="5 6" key="1">
    <citation type="submission" date="2019-06" db="EMBL/GenBank/DDBJ databases">
        <title>Draft genome of Aliikangiella marina GYP-15.</title>
        <authorList>
            <person name="Wang G."/>
        </authorList>
    </citation>
    <scope>NUCLEOTIDE SEQUENCE [LARGE SCALE GENOMIC DNA]</scope>
    <source>
        <strain evidence="5 6">GYP-15</strain>
    </source>
</reference>
<organism evidence="5 6">
    <name type="scientific">Aliikangiella marina</name>
    <dbReference type="NCBI Taxonomy" id="1712262"/>
    <lineage>
        <taxon>Bacteria</taxon>
        <taxon>Pseudomonadati</taxon>
        <taxon>Pseudomonadota</taxon>
        <taxon>Gammaproteobacteria</taxon>
        <taxon>Oceanospirillales</taxon>
        <taxon>Pleioneaceae</taxon>
        <taxon>Aliikangiella</taxon>
    </lineage>
</organism>
<dbReference type="FunFam" id="3.40.630.30:FF:000064">
    <property type="entry name" value="GNAT family acetyltransferase"/>
    <property type="match status" value="1"/>
</dbReference>
<evidence type="ECO:0000313" key="5">
    <source>
        <dbReference type="EMBL" id="TQV75580.1"/>
    </source>
</evidence>
<dbReference type="RefSeq" id="WP_142942194.1">
    <property type="nucleotide sequence ID" value="NZ_VIKR01000002.1"/>
</dbReference>
<comment type="similarity">
    <text evidence="1">Belongs to the acetyltransferase family.</text>
</comment>
<dbReference type="SUPFAM" id="SSF55729">
    <property type="entry name" value="Acyl-CoA N-acyltransferases (Nat)"/>
    <property type="match status" value="1"/>
</dbReference>
<dbReference type="Proteomes" id="UP000317839">
    <property type="component" value="Unassembled WGS sequence"/>
</dbReference>
<accession>A0A545TEE5</accession>
<feature type="domain" description="N-acetyltransferase" evidence="4">
    <location>
        <begin position="4"/>
        <end position="159"/>
    </location>
</feature>
<gene>
    <name evidence="5" type="ORF">FLL45_11750</name>
</gene>
<comment type="caution">
    <text evidence="5">The sequence shown here is derived from an EMBL/GenBank/DDBJ whole genome shotgun (WGS) entry which is preliminary data.</text>
</comment>
<sequence length="165" mass="19078">MSPFNIRPAAEKDVELIYGFILQLAEYEKLANEVVATREQLRETLFSEKRYAEVIIAEYENKPVGFALYFYNYSTFLAKPGLYLEDLFVIPEMRGKKIGKALLSYLAQLAIENNCGRFEWWVLDWNQSAIDFYRSIGAKGMDEWTVQRVDGESLHKLAGENVEVT</sequence>
<dbReference type="Gene3D" id="3.40.630.30">
    <property type="match status" value="1"/>
</dbReference>
<evidence type="ECO:0000313" key="6">
    <source>
        <dbReference type="Proteomes" id="UP000317839"/>
    </source>
</evidence>
<keyword evidence="6" id="KW-1185">Reference proteome</keyword>
<proteinExistence type="inferred from homology"/>
<dbReference type="AlphaFoldDB" id="A0A545TEE5"/>
<dbReference type="PROSITE" id="PS51186">
    <property type="entry name" value="GNAT"/>
    <property type="match status" value="1"/>
</dbReference>
<dbReference type="PANTHER" id="PTHR10545:SF29">
    <property type="entry name" value="GH14572P-RELATED"/>
    <property type="match status" value="1"/>
</dbReference>
<dbReference type="InterPro" id="IPR000182">
    <property type="entry name" value="GNAT_dom"/>
</dbReference>
<evidence type="ECO:0000256" key="3">
    <source>
        <dbReference type="ARBA" id="ARBA00023315"/>
    </source>
</evidence>
<dbReference type="PANTHER" id="PTHR10545">
    <property type="entry name" value="DIAMINE N-ACETYLTRANSFERASE"/>
    <property type="match status" value="1"/>
</dbReference>
<evidence type="ECO:0000259" key="4">
    <source>
        <dbReference type="PROSITE" id="PS51186"/>
    </source>
</evidence>
<protein>
    <submittedName>
        <fullName evidence="5">GNAT family N-acetyltransferase</fullName>
    </submittedName>
</protein>
<dbReference type="GO" id="GO:0008080">
    <property type="term" value="F:N-acetyltransferase activity"/>
    <property type="evidence" value="ECO:0007669"/>
    <property type="project" value="UniProtKB-ARBA"/>
</dbReference>
<keyword evidence="2 5" id="KW-0808">Transferase</keyword>
<dbReference type="InterPro" id="IPR051016">
    <property type="entry name" value="Diverse_Substrate_AcTransf"/>
</dbReference>
<dbReference type="CDD" id="cd04301">
    <property type="entry name" value="NAT_SF"/>
    <property type="match status" value="1"/>
</dbReference>
<dbReference type="OrthoDB" id="9805924at2"/>
<dbReference type="EMBL" id="VIKR01000002">
    <property type="protein sequence ID" value="TQV75580.1"/>
    <property type="molecule type" value="Genomic_DNA"/>
</dbReference>